<evidence type="ECO:0000259" key="4">
    <source>
        <dbReference type="Pfam" id="PF08028"/>
    </source>
</evidence>
<gene>
    <name evidence="5" type="ORF">YM304_15660</name>
</gene>
<dbReference type="OrthoDB" id="3402961at2"/>
<dbReference type="GO" id="GO:0005737">
    <property type="term" value="C:cytoplasm"/>
    <property type="evidence" value="ECO:0007669"/>
    <property type="project" value="TreeGrafter"/>
</dbReference>
<dbReference type="PANTHER" id="PTHR48083">
    <property type="entry name" value="MEDIUM-CHAIN SPECIFIC ACYL-COA DEHYDROGENASE, MITOCHONDRIAL-RELATED"/>
    <property type="match status" value="1"/>
</dbReference>
<dbReference type="SUPFAM" id="SSF56645">
    <property type="entry name" value="Acyl-CoA dehydrogenase NM domain-like"/>
    <property type="match status" value="1"/>
</dbReference>
<protein>
    <submittedName>
        <fullName evidence="5">Putative oxidoreductase</fullName>
    </submittedName>
</protein>
<dbReference type="InterPro" id="IPR013107">
    <property type="entry name" value="Acyl-CoA_DH_C"/>
</dbReference>
<sequence length="377" mass="40134">MPVDVLAAAADIAELIEAHADDAEAQRRLPMPTVDALTSAGLMRMCVPEAYGGPEVDPPTMLEAISTLAHADGAAGWCSMIASTTSYMSAFLPEEGALEIYSDPSTVTGGVFAPNGQGTATVRPGEPGFDVSGRWAWGSGTQHCDWVMGGTMCDDGTFRLCWFPRDDVSYHDTWYTSGMRGSGSLDYSVAEAFAPERRTTQPGVTKPIVDCALARFPNFSFLASCVAAVGLGIARRALDELNDTAEGKRPQYSKRTLAQSAFTQIEYARAEASWRSARAFLFDEIESAWAVVASDGRATLEHRTGIRLAAVHAATTCAAVTDAAFTLAGGTAVYDTSVLGRCQRDAHVVTQHIQTAPKLNETIGKLLLGLDADTAMF</sequence>
<dbReference type="InterPro" id="IPR009100">
    <property type="entry name" value="AcylCoA_DH/oxidase_NM_dom_sf"/>
</dbReference>
<dbReference type="Pfam" id="PF02771">
    <property type="entry name" value="Acyl-CoA_dh_N"/>
    <property type="match status" value="1"/>
</dbReference>
<dbReference type="AlphaFoldDB" id="A0A6C7E5U2"/>
<dbReference type="Proteomes" id="UP000011863">
    <property type="component" value="Chromosome"/>
</dbReference>
<dbReference type="Pfam" id="PF08028">
    <property type="entry name" value="Acyl-CoA_dh_2"/>
    <property type="match status" value="1"/>
</dbReference>
<keyword evidence="6" id="KW-1185">Reference proteome</keyword>
<dbReference type="GO" id="GO:0003995">
    <property type="term" value="F:acyl-CoA dehydrogenase activity"/>
    <property type="evidence" value="ECO:0007669"/>
    <property type="project" value="TreeGrafter"/>
</dbReference>
<dbReference type="Gene3D" id="1.20.140.10">
    <property type="entry name" value="Butyryl-CoA Dehydrogenase, subunit A, domain 3"/>
    <property type="match status" value="1"/>
</dbReference>
<feature type="domain" description="Acyl-CoA dehydrogenase C-terminal" evidence="4">
    <location>
        <begin position="225"/>
        <end position="355"/>
    </location>
</feature>
<dbReference type="InterPro" id="IPR050741">
    <property type="entry name" value="Acyl-CoA_dehydrogenase"/>
</dbReference>
<dbReference type="InterPro" id="IPR036250">
    <property type="entry name" value="AcylCo_DH-like_C"/>
</dbReference>
<evidence type="ECO:0000256" key="1">
    <source>
        <dbReference type="ARBA" id="ARBA00023002"/>
    </source>
</evidence>
<dbReference type="Gene3D" id="1.10.540.10">
    <property type="entry name" value="Acyl-CoA dehydrogenase/oxidase, N-terminal domain"/>
    <property type="match status" value="1"/>
</dbReference>
<proteinExistence type="inferred from homology"/>
<dbReference type="SUPFAM" id="SSF47203">
    <property type="entry name" value="Acyl-CoA dehydrogenase C-terminal domain-like"/>
    <property type="match status" value="1"/>
</dbReference>
<accession>A0A6C7E5U2</accession>
<organism evidence="5 6">
    <name type="scientific">Ilumatobacter coccineus (strain NBRC 103263 / KCTC 29153 / YM16-304)</name>
    <dbReference type="NCBI Taxonomy" id="1313172"/>
    <lineage>
        <taxon>Bacteria</taxon>
        <taxon>Bacillati</taxon>
        <taxon>Actinomycetota</taxon>
        <taxon>Acidimicrobiia</taxon>
        <taxon>Acidimicrobiales</taxon>
        <taxon>Ilumatobacteraceae</taxon>
        <taxon>Ilumatobacter</taxon>
    </lineage>
</organism>
<evidence type="ECO:0000256" key="2">
    <source>
        <dbReference type="ARBA" id="ARBA00049661"/>
    </source>
</evidence>
<dbReference type="GO" id="GO:0033539">
    <property type="term" value="P:fatty acid beta-oxidation using acyl-CoA dehydrogenase"/>
    <property type="evidence" value="ECO:0007669"/>
    <property type="project" value="TreeGrafter"/>
</dbReference>
<comment type="similarity">
    <text evidence="2">Belongs to the HpaH/HsaA monooxygenase family.</text>
</comment>
<dbReference type="RefSeq" id="WP_015441127.1">
    <property type="nucleotide sequence ID" value="NC_020520.1"/>
</dbReference>
<reference evidence="5 6" key="1">
    <citation type="journal article" date="2013" name="Int. J. Syst. Evol. Microbiol.">
        <title>Ilumatobacter nonamiense sp. nov. and Ilumatobacter coccineum sp. nov., isolated from seashore sand.</title>
        <authorList>
            <person name="Matsumoto A."/>
            <person name="Kasai H."/>
            <person name="Matsuo Y."/>
            <person name="Shizuri Y."/>
            <person name="Ichikawa N."/>
            <person name="Fujita N."/>
            <person name="Omura S."/>
            <person name="Takahashi Y."/>
        </authorList>
    </citation>
    <scope>NUCLEOTIDE SEQUENCE [LARGE SCALE GENOMIC DNA]</scope>
    <source>
        <strain evidence="6">NBRC 103263 / KCTC 29153 / YM16-304</strain>
    </source>
</reference>
<evidence type="ECO:0000313" key="6">
    <source>
        <dbReference type="Proteomes" id="UP000011863"/>
    </source>
</evidence>
<evidence type="ECO:0000259" key="3">
    <source>
        <dbReference type="Pfam" id="PF02771"/>
    </source>
</evidence>
<evidence type="ECO:0000313" key="5">
    <source>
        <dbReference type="EMBL" id="BAN01880.1"/>
    </source>
</evidence>
<keyword evidence="1" id="KW-0560">Oxidoreductase</keyword>
<dbReference type="InterPro" id="IPR046373">
    <property type="entry name" value="Acyl-CoA_Oxase/DH_mid-dom_sf"/>
</dbReference>
<dbReference type="InterPro" id="IPR013786">
    <property type="entry name" value="AcylCoA_DH/ox_N"/>
</dbReference>
<dbReference type="EMBL" id="AP012057">
    <property type="protein sequence ID" value="BAN01880.1"/>
    <property type="molecule type" value="Genomic_DNA"/>
</dbReference>
<dbReference type="KEGG" id="aym:YM304_15660"/>
<dbReference type="Gene3D" id="2.40.110.10">
    <property type="entry name" value="Butyryl-CoA Dehydrogenase, subunit A, domain 2"/>
    <property type="match status" value="1"/>
</dbReference>
<name>A0A6C7E5U2_ILUCY</name>
<feature type="domain" description="Acyl-CoA dehydrogenase/oxidase N-terminal" evidence="3">
    <location>
        <begin position="13"/>
        <end position="83"/>
    </location>
</feature>
<dbReference type="InterPro" id="IPR037069">
    <property type="entry name" value="AcylCoA_DH/ox_N_sf"/>
</dbReference>
<dbReference type="GO" id="GO:0050660">
    <property type="term" value="F:flavin adenine dinucleotide binding"/>
    <property type="evidence" value="ECO:0007669"/>
    <property type="project" value="InterPro"/>
</dbReference>
<dbReference type="PIRSF" id="PIRSF016578">
    <property type="entry name" value="HsaA"/>
    <property type="match status" value="1"/>
</dbReference>
<dbReference type="PANTHER" id="PTHR48083:SF5">
    <property type="entry name" value="NRGC PROTEIN"/>
    <property type="match status" value="1"/>
</dbReference>